<accession>A0AA85IUC1</accession>
<dbReference type="AlphaFoldDB" id="A0AA85IUC1"/>
<organism evidence="1 2">
    <name type="scientific">Trichobilharzia regenti</name>
    <name type="common">Nasal bird schistosome</name>
    <dbReference type="NCBI Taxonomy" id="157069"/>
    <lineage>
        <taxon>Eukaryota</taxon>
        <taxon>Metazoa</taxon>
        <taxon>Spiralia</taxon>
        <taxon>Lophotrochozoa</taxon>
        <taxon>Platyhelminthes</taxon>
        <taxon>Trematoda</taxon>
        <taxon>Digenea</taxon>
        <taxon>Strigeidida</taxon>
        <taxon>Schistosomatoidea</taxon>
        <taxon>Schistosomatidae</taxon>
        <taxon>Trichobilharzia</taxon>
    </lineage>
</organism>
<evidence type="ECO:0000313" key="2">
    <source>
        <dbReference type="WBParaSite" id="TREG1_120500.1"/>
    </source>
</evidence>
<protein>
    <submittedName>
        <fullName evidence="2">Uncharacterized protein</fullName>
    </submittedName>
</protein>
<sequence>MNSIPYSFDVCTLNKSFIHSPTNAKLSSVTSVNETCYPGFSTNDVLKCLQSLNPSCSLGSDGSPSVILKKCTDILCYPLMDIFNESFFQKCRVSRLEGH</sequence>
<proteinExistence type="predicted"/>
<reference evidence="1" key="1">
    <citation type="submission" date="2022-06" db="EMBL/GenBank/DDBJ databases">
        <authorList>
            <person name="Berger JAMES D."/>
            <person name="Berger JAMES D."/>
        </authorList>
    </citation>
    <scope>NUCLEOTIDE SEQUENCE [LARGE SCALE GENOMIC DNA]</scope>
</reference>
<reference evidence="2" key="2">
    <citation type="submission" date="2023-11" db="UniProtKB">
        <authorList>
            <consortium name="WormBaseParasite"/>
        </authorList>
    </citation>
    <scope>IDENTIFICATION</scope>
</reference>
<keyword evidence="1" id="KW-1185">Reference proteome</keyword>
<dbReference type="Proteomes" id="UP000050795">
    <property type="component" value="Unassembled WGS sequence"/>
</dbReference>
<evidence type="ECO:0000313" key="1">
    <source>
        <dbReference type="Proteomes" id="UP000050795"/>
    </source>
</evidence>
<name>A0AA85IUC1_TRIRE</name>
<dbReference type="WBParaSite" id="TREG1_120500.1">
    <property type="protein sequence ID" value="TREG1_120500.1"/>
    <property type="gene ID" value="TREG1_120500"/>
</dbReference>